<accession>A0A401RZG2</accession>
<feature type="compositionally biased region" description="Basic and acidic residues" evidence="1">
    <location>
        <begin position="70"/>
        <end position="84"/>
    </location>
</feature>
<dbReference type="Proteomes" id="UP000287033">
    <property type="component" value="Unassembled WGS sequence"/>
</dbReference>
<gene>
    <name evidence="2" type="ORF">chiPu_0001954</name>
</gene>
<name>A0A401RZG2_CHIPU</name>
<proteinExistence type="predicted"/>
<evidence type="ECO:0000313" key="2">
    <source>
        <dbReference type="EMBL" id="GCC23557.1"/>
    </source>
</evidence>
<evidence type="ECO:0000256" key="1">
    <source>
        <dbReference type="SAM" id="MobiDB-lite"/>
    </source>
</evidence>
<comment type="caution">
    <text evidence="2">The sequence shown here is derived from an EMBL/GenBank/DDBJ whole genome shotgun (WGS) entry which is preliminary data.</text>
</comment>
<keyword evidence="3" id="KW-1185">Reference proteome</keyword>
<feature type="compositionally biased region" description="Polar residues" evidence="1">
    <location>
        <begin position="27"/>
        <end position="38"/>
    </location>
</feature>
<feature type="region of interest" description="Disordered" evidence="1">
    <location>
        <begin position="22"/>
        <end position="87"/>
    </location>
</feature>
<sequence length="179" mass="19425">MSECNGFRQVSVLPTEACGRAAVATASPGQRCSTQKQPVTAGRRATRHAQRRHEPRVCARARSLARAKPAGREDVRSREARLRAEPCPSLGPGMVGWEGEGSRDVGPGHPSRWRLLGKLLRIWRQGQPLTALSRRRRATPSLPDNQPLLSIAVGISKETPTPAGIAGVGVVTHKRTRHC</sequence>
<dbReference type="AlphaFoldDB" id="A0A401RZG2"/>
<organism evidence="2 3">
    <name type="scientific">Chiloscyllium punctatum</name>
    <name type="common">Brownbanded bambooshark</name>
    <name type="synonym">Hemiscyllium punctatum</name>
    <dbReference type="NCBI Taxonomy" id="137246"/>
    <lineage>
        <taxon>Eukaryota</taxon>
        <taxon>Metazoa</taxon>
        <taxon>Chordata</taxon>
        <taxon>Craniata</taxon>
        <taxon>Vertebrata</taxon>
        <taxon>Chondrichthyes</taxon>
        <taxon>Elasmobranchii</taxon>
        <taxon>Galeomorphii</taxon>
        <taxon>Galeoidea</taxon>
        <taxon>Orectolobiformes</taxon>
        <taxon>Hemiscylliidae</taxon>
        <taxon>Chiloscyllium</taxon>
    </lineage>
</organism>
<protein>
    <submittedName>
        <fullName evidence="2">Uncharacterized protein</fullName>
    </submittedName>
</protein>
<evidence type="ECO:0000313" key="3">
    <source>
        <dbReference type="Proteomes" id="UP000287033"/>
    </source>
</evidence>
<dbReference type="EMBL" id="BEZZ01000033">
    <property type="protein sequence ID" value="GCC23557.1"/>
    <property type="molecule type" value="Genomic_DNA"/>
</dbReference>
<reference evidence="2 3" key="1">
    <citation type="journal article" date="2018" name="Nat. Ecol. Evol.">
        <title>Shark genomes provide insights into elasmobranch evolution and the origin of vertebrates.</title>
        <authorList>
            <person name="Hara Y"/>
            <person name="Yamaguchi K"/>
            <person name="Onimaru K"/>
            <person name="Kadota M"/>
            <person name="Koyanagi M"/>
            <person name="Keeley SD"/>
            <person name="Tatsumi K"/>
            <person name="Tanaka K"/>
            <person name="Motone F"/>
            <person name="Kageyama Y"/>
            <person name="Nozu R"/>
            <person name="Adachi N"/>
            <person name="Nishimura O"/>
            <person name="Nakagawa R"/>
            <person name="Tanegashima C"/>
            <person name="Kiyatake I"/>
            <person name="Matsumoto R"/>
            <person name="Murakumo K"/>
            <person name="Nishida K"/>
            <person name="Terakita A"/>
            <person name="Kuratani S"/>
            <person name="Sato K"/>
            <person name="Hyodo S Kuraku.S."/>
        </authorList>
    </citation>
    <scope>NUCLEOTIDE SEQUENCE [LARGE SCALE GENOMIC DNA]</scope>
</reference>
<feature type="compositionally biased region" description="Basic residues" evidence="1">
    <location>
        <begin position="44"/>
        <end position="54"/>
    </location>
</feature>